<dbReference type="RefSeq" id="WP_092813061.1">
    <property type="nucleotide sequence ID" value="NZ_FNWU01000001.1"/>
</dbReference>
<evidence type="ECO:0000313" key="1">
    <source>
        <dbReference type="EMBL" id="SEH37497.1"/>
    </source>
</evidence>
<dbReference type="STRING" id="1267564.SAMN05192561_101201"/>
<dbReference type="EMBL" id="FNWU01000001">
    <property type="protein sequence ID" value="SEH37497.1"/>
    <property type="molecule type" value="Genomic_DNA"/>
</dbReference>
<gene>
    <name evidence="1" type="ORF">SAMN05192561_101201</name>
</gene>
<organism evidence="1 2">
    <name type="scientific">Halopenitus malekzadehii</name>
    <dbReference type="NCBI Taxonomy" id="1267564"/>
    <lineage>
        <taxon>Archaea</taxon>
        <taxon>Methanobacteriati</taxon>
        <taxon>Methanobacteriota</taxon>
        <taxon>Stenosarchaea group</taxon>
        <taxon>Halobacteria</taxon>
        <taxon>Halobacteriales</taxon>
        <taxon>Haloferacaceae</taxon>
        <taxon>Halopenitus</taxon>
    </lineage>
</organism>
<dbReference type="InterPro" id="IPR005353">
    <property type="entry name" value="UPF0146"/>
</dbReference>
<accession>A0A1H6HNT4</accession>
<dbReference type="AlphaFoldDB" id="A0A1H6HNT4"/>
<evidence type="ECO:0000313" key="2">
    <source>
        <dbReference type="Proteomes" id="UP000199215"/>
    </source>
</evidence>
<sequence length="159" mass="16601">MTRSDAPPIVAAVAEVLASERPRAAGWTTVEVGIGRRPEAARALVDAGHDVIAIDVTERDVPTDVTFYRADVHDLADGTATLASDVGNGGSGPPSFPVIDAVYARNLPAEIQPATARFASRVDAPLAFTTLGFESPSPALPPSIERRAIGTETVFVLPD</sequence>
<dbReference type="OrthoDB" id="59816at2157"/>
<name>A0A1H6HNT4_9EURY</name>
<keyword evidence="2" id="KW-1185">Reference proteome</keyword>
<proteinExistence type="predicted"/>
<dbReference type="Pfam" id="PF03686">
    <property type="entry name" value="UPF0146"/>
    <property type="match status" value="1"/>
</dbReference>
<reference evidence="1 2" key="1">
    <citation type="submission" date="2016-10" db="EMBL/GenBank/DDBJ databases">
        <authorList>
            <person name="de Groot N.N."/>
        </authorList>
    </citation>
    <scope>NUCLEOTIDE SEQUENCE [LARGE SCALE GENOMIC DNA]</scope>
    <source>
        <strain evidence="1 2">IBRC-M10418</strain>
    </source>
</reference>
<dbReference type="Proteomes" id="UP000199215">
    <property type="component" value="Unassembled WGS sequence"/>
</dbReference>
<protein>
    <submittedName>
        <fullName evidence="1">Uncharacterized protein</fullName>
    </submittedName>
</protein>